<proteinExistence type="predicted"/>
<evidence type="ECO:0000313" key="2">
    <source>
        <dbReference type="EMBL" id="PZO91009.1"/>
    </source>
</evidence>
<dbReference type="Proteomes" id="UP000249066">
    <property type="component" value="Unassembled WGS sequence"/>
</dbReference>
<name>A0A2W5AFE2_9SPHN</name>
<sequence>MGHISHEPSMEEILSSIKRIIAEDDAPPARAKKASAKATKLVQPSPEPEILELTETVELTPVEEAPAAAAPAKPDAIPAAEAPPMIVPDDEILSIATATATRSALSTLSRLKVRPEEGAPENSLEGLVREMLRPMLKEWLDANLPAIVESMVAKEIQRISGGAL</sequence>
<organism evidence="2 3">
    <name type="scientific">Sphingomonas sanxanigenens</name>
    <dbReference type="NCBI Taxonomy" id="397260"/>
    <lineage>
        <taxon>Bacteria</taxon>
        <taxon>Pseudomonadati</taxon>
        <taxon>Pseudomonadota</taxon>
        <taxon>Alphaproteobacteria</taxon>
        <taxon>Sphingomonadales</taxon>
        <taxon>Sphingomonadaceae</taxon>
        <taxon>Sphingomonas</taxon>
    </lineage>
</organism>
<dbReference type="InterPro" id="IPR019632">
    <property type="entry name" value="DUF2497"/>
</dbReference>
<evidence type="ECO:0000256" key="1">
    <source>
        <dbReference type="SAM" id="MobiDB-lite"/>
    </source>
</evidence>
<reference evidence="2 3" key="1">
    <citation type="submission" date="2017-08" db="EMBL/GenBank/DDBJ databases">
        <title>Infants hospitalized years apart are colonized by the same room-sourced microbial strains.</title>
        <authorList>
            <person name="Brooks B."/>
            <person name="Olm M.R."/>
            <person name="Firek B.A."/>
            <person name="Baker R."/>
            <person name="Thomas B.C."/>
            <person name="Morowitz M.J."/>
            <person name="Banfield J.F."/>
        </authorList>
    </citation>
    <scope>NUCLEOTIDE SEQUENCE [LARGE SCALE GENOMIC DNA]</scope>
    <source>
        <strain evidence="2">S2_018_000_R2_101</strain>
    </source>
</reference>
<protein>
    <submittedName>
        <fullName evidence="2">DUF2497 domain-containing protein</fullName>
    </submittedName>
</protein>
<accession>A0A2W5AFE2</accession>
<gene>
    <name evidence="2" type="ORF">DI623_04685</name>
</gene>
<evidence type="ECO:0000313" key="3">
    <source>
        <dbReference type="Proteomes" id="UP000249066"/>
    </source>
</evidence>
<dbReference type="EMBL" id="QFNN01000016">
    <property type="protein sequence ID" value="PZO91009.1"/>
    <property type="molecule type" value="Genomic_DNA"/>
</dbReference>
<feature type="region of interest" description="Disordered" evidence="1">
    <location>
        <begin position="25"/>
        <end position="50"/>
    </location>
</feature>
<comment type="caution">
    <text evidence="2">The sequence shown here is derived from an EMBL/GenBank/DDBJ whole genome shotgun (WGS) entry which is preliminary data.</text>
</comment>
<dbReference type="AlphaFoldDB" id="A0A2W5AFE2"/>
<dbReference type="Pfam" id="PF10691">
    <property type="entry name" value="DUF2497"/>
    <property type="match status" value="1"/>
</dbReference>